<organism evidence="2 3">
    <name type="scientific">Tuber borchii</name>
    <name type="common">White truffle</name>
    <dbReference type="NCBI Taxonomy" id="42251"/>
    <lineage>
        <taxon>Eukaryota</taxon>
        <taxon>Fungi</taxon>
        <taxon>Dikarya</taxon>
        <taxon>Ascomycota</taxon>
        <taxon>Pezizomycotina</taxon>
        <taxon>Pezizomycetes</taxon>
        <taxon>Pezizales</taxon>
        <taxon>Tuberaceae</taxon>
        <taxon>Tuber</taxon>
    </lineage>
</organism>
<keyword evidence="3" id="KW-1185">Reference proteome</keyword>
<feature type="region of interest" description="Disordered" evidence="1">
    <location>
        <begin position="53"/>
        <end position="72"/>
    </location>
</feature>
<evidence type="ECO:0000313" key="3">
    <source>
        <dbReference type="Proteomes" id="UP000244722"/>
    </source>
</evidence>
<gene>
    <name evidence="2" type="ORF">B9Z19DRAFT_149092</name>
</gene>
<protein>
    <submittedName>
        <fullName evidence="2">Uncharacterized protein</fullName>
    </submittedName>
</protein>
<comment type="caution">
    <text evidence="2">The sequence shown here is derived from an EMBL/GenBank/DDBJ whole genome shotgun (WGS) entry which is preliminary data.</text>
</comment>
<evidence type="ECO:0000313" key="2">
    <source>
        <dbReference type="EMBL" id="PUU77577.1"/>
    </source>
</evidence>
<dbReference type="Proteomes" id="UP000244722">
    <property type="component" value="Unassembled WGS sequence"/>
</dbReference>
<accession>A0A2T6ZQ30</accession>
<name>A0A2T6ZQ30_TUBBO</name>
<proteinExistence type="predicted"/>
<dbReference type="AlphaFoldDB" id="A0A2T6ZQ30"/>
<reference evidence="2 3" key="1">
    <citation type="submission" date="2017-04" db="EMBL/GenBank/DDBJ databases">
        <title>Draft genome sequence of Tuber borchii Vittad., a whitish edible truffle.</title>
        <authorList>
            <consortium name="DOE Joint Genome Institute"/>
            <person name="Murat C."/>
            <person name="Kuo A."/>
            <person name="Barry K.W."/>
            <person name="Clum A."/>
            <person name="Dockter R.B."/>
            <person name="Fauchery L."/>
            <person name="Iotti M."/>
            <person name="Kohler A."/>
            <person name="Labutti K."/>
            <person name="Lindquist E.A."/>
            <person name="Lipzen A."/>
            <person name="Ohm R.A."/>
            <person name="Wang M."/>
            <person name="Grigoriev I.V."/>
            <person name="Zambonelli A."/>
            <person name="Martin F.M."/>
        </authorList>
    </citation>
    <scope>NUCLEOTIDE SEQUENCE [LARGE SCALE GENOMIC DNA]</scope>
    <source>
        <strain evidence="2 3">Tbo3840</strain>
    </source>
</reference>
<sequence>MFPILEHGSGQVRTRSPHSYCLLPSVKTLTRSSTGPKNRETRTQIKGNVLYPSIHPIVGTPSSPDHGNTRRRSDPIILEIRYFTRVLIDDPRRGYGSSNFETNRTNWPRPTTRQTIRVCFPQKNTQRPLRHSAQFKMLNTGKQVRNDQPGQARVYLACQNFFLDHGL</sequence>
<evidence type="ECO:0000256" key="1">
    <source>
        <dbReference type="SAM" id="MobiDB-lite"/>
    </source>
</evidence>
<dbReference type="EMBL" id="NESQ01000148">
    <property type="protein sequence ID" value="PUU77577.1"/>
    <property type="molecule type" value="Genomic_DNA"/>
</dbReference>